<evidence type="ECO:0000313" key="2">
    <source>
        <dbReference type="Proteomes" id="UP000022910"/>
    </source>
</evidence>
<protein>
    <submittedName>
        <fullName evidence="1">Uncharacterized protein</fullName>
    </submittedName>
</protein>
<proteinExistence type="predicted"/>
<sequence>MSMRSFIKRIKKLKKLKKLIRKSHVTHVTHVKEELNEICKECKCICNTKRFQQNFKNWTSGNNDVDIFIKNTQLSSHGEITGVLEWIPYDRFYDIKHVKENSSSKLYRAIWIDGRIDEWDNKNQNWERSVPYLVVALKSLNNSKNITLEFLNEIKLNHEIYGLTQDPEKEIYKLVLNFGYGIRNM</sequence>
<dbReference type="EMBL" id="JEMT01022363">
    <property type="protein sequence ID" value="EXX65361.1"/>
    <property type="molecule type" value="Genomic_DNA"/>
</dbReference>
<dbReference type="HOGENOM" id="CLU_000288_7_17_1"/>
<dbReference type="OrthoDB" id="2318560at2759"/>
<name>A0A015KZ81_RHIIW</name>
<keyword evidence="2" id="KW-1185">Reference proteome</keyword>
<accession>A0A015KZ81</accession>
<organism evidence="1 2">
    <name type="scientific">Rhizophagus irregularis (strain DAOM 197198w)</name>
    <name type="common">Glomus intraradices</name>
    <dbReference type="NCBI Taxonomy" id="1432141"/>
    <lineage>
        <taxon>Eukaryota</taxon>
        <taxon>Fungi</taxon>
        <taxon>Fungi incertae sedis</taxon>
        <taxon>Mucoromycota</taxon>
        <taxon>Glomeromycotina</taxon>
        <taxon>Glomeromycetes</taxon>
        <taxon>Glomerales</taxon>
        <taxon>Glomeraceae</taxon>
        <taxon>Rhizophagus</taxon>
    </lineage>
</organism>
<dbReference type="Gene3D" id="1.10.10.1010">
    <property type="entry name" value="Intein homing endonuclease, domain IV"/>
    <property type="match status" value="1"/>
</dbReference>
<reference evidence="1 2" key="1">
    <citation type="submission" date="2014-02" db="EMBL/GenBank/DDBJ databases">
        <title>Single nucleus genome sequencing reveals high similarity among nuclei of an endomycorrhizal fungus.</title>
        <authorList>
            <person name="Lin K."/>
            <person name="Geurts R."/>
            <person name="Zhang Z."/>
            <person name="Limpens E."/>
            <person name="Saunders D.G."/>
            <person name="Mu D."/>
            <person name="Pang E."/>
            <person name="Cao H."/>
            <person name="Cha H."/>
            <person name="Lin T."/>
            <person name="Zhou Q."/>
            <person name="Shang Y."/>
            <person name="Li Y."/>
            <person name="Ivanov S."/>
            <person name="Sharma T."/>
            <person name="Velzen R.V."/>
            <person name="Ruijter N.D."/>
            <person name="Aanen D.K."/>
            <person name="Win J."/>
            <person name="Kamoun S."/>
            <person name="Bisseling T."/>
            <person name="Huang S."/>
        </authorList>
    </citation>
    <scope>NUCLEOTIDE SEQUENCE [LARGE SCALE GENOMIC DNA]</scope>
    <source>
        <strain evidence="2">DAOM197198w</strain>
    </source>
</reference>
<comment type="caution">
    <text evidence="1">The sequence shown here is derived from an EMBL/GenBank/DDBJ whole genome shotgun (WGS) entry which is preliminary data.</text>
</comment>
<evidence type="ECO:0000313" key="1">
    <source>
        <dbReference type="EMBL" id="EXX65361.1"/>
    </source>
</evidence>
<dbReference type="Proteomes" id="UP000022910">
    <property type="component" value="Unassembled WGS sequence"/>
</dbReference>
<gene>
    <name evidence="1" type="ORF">RirG_134060</name>
</gene>
<dbReference type="AlphaFoldDB" id="A0A015KZ81"/>